<protein>
    <submittedName>
        <fullName evidence="3">Double-strand break repair protein AddB</fullName>
    </submittedName>
</protein>
<evidence type="ECO:0000256" key="1">
    <source>
        <dbReference type="SAM" id="MobiDB-lite"/>
    </source>
</evidence>
<organism evidence="3 4">
    <name type="scientific">Parvularcula lutaonensis</name>
    <dbReference type="NCBI Taxonomy" id="491923"/>
    <lineage>
        <taxon>Bacteria</taxon>
        <taxon>Pseudomonadati</taxon>
        <taxon>Pseudomonadota</taxon>
        <taxon>Alphaproteobacteria</taxon>
        <taxon>Parvularculales</taxon>
        <taxon>Parvularculaceae</taxon>
        <taxon>Parvularcula</taxon>
    </lineage>
</organism>
<evidence type="ECO:0000313" key="4">
    <source>
        <dbReference type="Proteomes" id="UP001595607"/>
    </source>
</evidence>
<dbReference type="Gene3D" id="3.90.320.10">
    <property type="match status" value="1"/>
</dbReference>
<dbReference type="InterPro" id="IPR011604">
    <property type="entry name" value="PDDEXK-like_dom_sf"/>
</dbReference>
<gene>
    <name evidence="3" type="primary">addB</name>
    <name evidence="3" type="ORF">ACFONP_06480</name>
</gene>
<accession>A0ABV7MAK6</accession>
<sequence length="1021" mass="112510">MAVFDLAGEPAPHVYAMAPGRPFFDDLVGALLSDYAGKLDALTAIEIFVPSRRAVRSLKEAFAAQAPSGVILLPRITAVADLSEDDTLTASLERVDRAVKDAPSAAIKRLKLAGIYRDALAEAGEPISWVGALRGASELGKTSDQLTEYGIDAGRLAKLRDEPAIAGSAEHWQANARLLSLVTEAWPAWLAEQDLMDQRERRALLLSALCDRLEDQSDAELILAAGFLGTSPSSEDFLRRVARLPNGAVILPALDMHMPDDAWEEIRAPDPQSAYRSLLKDGFGVPRSHVRPVPPKGTDEGEARRRLLSLALMPAKSTSGWAEAFAAFRDDPSASGARDGLEVAVAKTMEEEADFIALTLRAQLEKPGKTAFLVTADRGLARRVAAKLAGWGIDIDDSGGAPIAGSYRATFLRLIATLMAEPSDPVVLAGLVQHQLFGLGMDAQERRPLVQALDLFLRGRAPRKGWDGLFQSLHDAWRPFMPQKRDEAEELTARIEGFLRRLRDVFEKPVEQAGTSVGALLDAHLEIARTLAATPDENGEERLFRFEDGEVLEPHLAQLRGRPELLGEVPLKDYPELFTALLQGPAFRPPGGQHPRLAIYGILEARLQTADLVVVGGLQEGVWPGDAAVDPFLSRSIRKALGMPSPDAEIGRVAHDFLDFAAQPQVLLTRSERAGRSPARASRLMIRLESFLAKLEPERSYDAAPRLRAWRQARYGADGPAVPAPRPRPAPPADERPPRLSVSAVATWLRDPYAIYAGHVLGLKPLRAYNEAFGARDRGDILHKLLEKYADWAKEDDGLSIEERLRTMLPDVLDEYDMPEAQRVLNDRFLHQAIANFAVFEREAQRRGKIIAVEERGEMEVPARERRILVHGRADRIDQTTEGLAHVIDYKLGGAATIAEGAAFSPQLFLLAMMLRDGGFAKLGAIEPGQVSFIKLTGRDSREVEKIWHPSTTTTRRHSLGDQLKDDLEGFEEKFHAWLDRSYSDETPMTSQLHPYRSDIAGDFDDLARRAEWEREAPDDE</sequence>
<evidence type="ECO:0000259" key="2">
    <source>
        <dbReference type="Pfam" id="PF12705"/>
    </source>
</evidence>
<proteinExistence type="predicted"/>
<dbReference type="InterPro" id="IPR038726">
    <property type="entry name" value="PDDEXK_AddAB-type"/>
</dbReference>
<comment type="caution">
    <text evidence="3">The sequence shown here is derived from an EMBL/GenBank/DDBJ whole genome shotgun (WGS) entry which is preliminary data.</text>
</comment>
<feature type="compositionally biased region" description="Pro residues" evidence="1">
    <location>
        <begin position="722"/>
        <end position="732"/>
    </location>
</feature>
<dbReference type="Pfam" id="PF12705">
    <property type="entry name" value="PDDEXK_1"/>
    <property type="match status" value="1"/>
</dbReference>
<reference evidence="4" key="1">
    <citation type="journal article" date="2019" name="Int. J. Syst. Evol. Microbiol.">
        <title>The Global Catalogue of Microorganisms (GCM) 10K type strain sequencing project: providing services to taxonomists for standard genome sequencing and annotation.</title>
        <authorList>
            <consortium name="The Broad Institute Genomics Platform"/>
            <consortium name="The Broad Institute Genome Sequencing Center for Infectious Disease"/>
            <person name="Wu L."/>
            <person name="Ma J."/>
        </authorList>
    </citation>
    <scope>NUCLEOTIDE SEQUENCE [LARGE SCALE GENOMIC DNA]</scope>
    <source>
        <strain evidence="4">KCTC 22245</strain>
    </source>
</reference>
<dbReference type="SUPFAM" id="SSF52540">
    <property type="entry name" value="P-loop containing nucleoside triphosphate hydrolases"/>
    <property type="match status" value="1"/>
</dbReference>
<dbReference type="NCBIfam" id="TIGR02786">
    <property type="entry name" value="addB_alphas"/>
    <property type="match status" value="1"/>
</dbReference>
<feature type="region of interest" description="Disordered" evidence="1">
    <location>
        <begin position="718"/>
        <end position="738"/>
    </location>
</feature>
<dbReference type="EMBL" id="JBHRVA010000002">
    <property type="protein sequence ID" value="MFC3302375.1"/>
    <property type="molecule type" value="Genomic_DNA"/>
</dbReference>
<dbReference type="InterPro" id="IPR027417">
    <property type="entry name" value="P-loop_NTPase"/>
</dbReference>
<dbReference type="RefSeq" id="WP_189570574.1">
    <property type="nucleotide sequence ID" value="NZ_BMXU01000001.1"/>
</dbReference>
<dbReference type="Proteomes" id="UP001595607">
    <property type="component" value="Unassembled WGS sequence"/>
</dbReference>
<evidence type="ECO:0000313" key="3">
    <source>
        <dbReference type="EMBL" id="MFC3302375.1"/>
    </source>
</evidence>
<name>A0ABV7MAK6_9PROT</name>
<feature type="domain" description="PD-(D/E)XK endonuclease-like" evidence="2">
    <location>
        <begin position="739"/>
        <end position="975"/>
    </location>
</feature>
<dbReference type="InterPro" id="IPR014153">
    <property type="entry name" value="Ds_break_AddB"/>
</dbReference>
<keyword evidence="4" id="KW-1185">Reference proteome</keyword>